<comment type="caution">
    <text evidence="9">The sequence shown here is derived from an EMBL/GenBank/DDBJ whole genome shotgun (WGS) entry which is preliminary data.</text>
</comment>
<evidence type="ECO:0000259" key="8">
    <source>
        <dbReference type="Pfam" id="PF07715"/>
    </source>
</evidence>
<dbReference type="InterPro" id="IPR010104">
    <property type="entry name" value="TonB_rcpt_bac"/>
</dbReference>
<accession>A0ABP3PV99</accession>
<dbReference type="InterPro" id="IPR037066">
    <property type="entry name" value="Plug_dom_sf"/>
</dbReference>
<evidence type="ECO:0000256" key="3">
    <source>
        <dbReference type="ARBA" id="ARBA00023237"/>
    </source>
</evidence>
<dbReference type="InterPro" id="IPR000531">
    <property type="entry name" value="Beta-barrel_TonB"/>
</dbReference>
<feature type="domain" description="TonB-dependent receptor-like beta-barrel" evidence="7">
    <location>
        <begin position="540"/>
        <end position="987"/>
    </location>
</feature>
<dbReference type="Gene3D" id="2.170.130.10">
    <property type="entry name" value="TonB-dependent receptor, plug domain"/>
    <property type="match status" value="1"/>
</dbReference>
<keyword evidence="10" id="KW-1185">Reference proteome</keyword>
<comment type="similarity">
    <text evidence="4">Belongs to the TonB-dependent receptor family.</text>
</comment>
<dbReference type="InterPro" id="IPR012910">
    <property type="entry name" value="Plug_dom"/>
</dbReference>
<organism evidence="9 10">
    <name type="scientific">Rhizomicrobium electricum</name>
    <dbReference type="NCBI Taxonomy" id="480070"/>
    <lineage>
        <taxon>Bacteria</taxon>
        <taxon>Pseudomonadati</taxon>
        <taxon>Pseudomonadota</taxon>
        <taxon>Alphaproteobacteria</taxon>
        <taxon>Micropepsales</taxon>
        <taxon>Micropepsaceae</taxon>
        <taxon>Rhizomicrobium</taxon>
    </lineage>
</organism>
<dbReference type="PANTHER" id="PTHR40980">
    <property type="entry name" value="PLUG DOMAIN-CONTAINING PROTEIN"/>
    <property type="match status" value="1"/>
</dbReference>
<feature type="chain" id="PRO_5047397805" evidence="6">
    <location>
        <begin position="33"/>
        <end position="1037"/>
    </location>
</feature>
<keyword evidence="4" id="KW-0798">TonB box</keyword>
<dbReference type="InterPro" id="IPR036942">
    <property type="entry name" value="Beta-barrel_TonB_sf"/>
</dbReference>
<dbReference type="RefSeq" id="WP_166934585.1">
    <property type="nucleotide sequence ID" value="NZ_BAAADD010000005.1"/>
</dbReference>
<keyword evidence="9" id="KW-0675">Receptor</keyword>
<evidence type="ECO:0000313" key="9">
    <source>
        <dbReference type="EMBL" id="GAA0573325.1"/>
    </source>
</evidence>
<protein>
    <submittedName>
        <fullName evidence="9">TonB-dependent receptor</fullName>
    </submittedName>
</protein>
<feature type="domain" description="TonB-dependent receptor plug" evidence="8">
    <location>
        <begin position="56"/>
        <end position="168"/>
    </location>
</feature>
<dbReference type="SUPFAM" id="SSF56935">
    <property type="entry name" value="Porins"/>
    <property type="match status" value="1"/>
</dbReference>
<feature type="signal peptide" evidence="6">
    <location>
        <begin position="1"/>
        <end position="32"/>
    </location>
</feature>
<comment type="subcellular location">
    <subcellularLocation>
        <location evidence="1 4">Cell outer membrane</location>
    </subcellularLocation>
</comment>
<reference evidence="10" key="1">
    <citation type="journal article" date="2019" name="Int. J. Syst. Evol. Microbiol.">
        <title>The Global Catalogue of Microorganisms (GCM) 10K type strain sequencing project: providing services to taxonomists for standard genome sequencing and annotation.</title>
        <authorList>
            <consortium name="The Broad Institute Genomics Platform"/>
            <consortium name="The Broad Institute Genome Sequencing Center for Infectious Disease"/>
            <person name="Wu L."/>
            <person name="Ma J."/>
        </authorList>
    </citation>
    <scope>NUCLEOTIDE SEQUENCE [LARGE SCALE GENOMIC DNA]</scope>
    <source>
        <strain evidence="10">JCM 15089</strain>
    </source>
</reference>
<dbReference type="Proteomes" id="UP001499951">
    <property type="component" value="Unassembled WGS sequence"/>
</dbReference>
<evidence type="ECO:0000256" key="1">
    <source>
        <dbReference type="ARBA" id="ARBA00004442"/>
    </source>
</evidence>
<dbReference type="PANTHER" id="PTHR40980:SF3">
    <property type="entry name" value="TONB-DEPENDENT RECEPTOR-LIKE BETA-BARREL DOMAIN-CONTAINING PROTEIN"/>
    <property type="match status" value="1"/>
</dbReference>
<dbReference type="Pfam" id="PF00593">
    <property type="entry name" value="TonB_dep_Rec_b-barrel"/>
    <property type="match status" value="1"/>
</dbReference>
<keyword evidence="3" id="KW-0998">Cell outer membrane</keyword>
<dbReference type="Gene3D" id="2.40.170.20">
    <property type="entry name" value="TonB-dependent receptor, beta-barrel domain"/>
    <property type="match status" value="1"/>
</dbReference>
<evidence type="ECO:0000313" key="10">
    <source>
        <dbReference type="Proteomes" id="UP001499951"/>
    </source>
</evidence>
<feature type="region of interest" description="Disordered" evidence="5">
    <location>
        <begin position="245"/>
        <end position="264"/>
    </location>
</feature>
<evidence type="ECO:0000256" key="2">
    <source>
        <dbReference type="ARBA" id="ARBA00023136"/>
    </source>
</evidence>
<dbReference type="Pfam" id="PF07715">
    <property type="entry name" value="Plug"/>
    <property type="match status" value="1"/>
</dbReference>
<dbReference type="EMBL" id="BAAADD010000005">
    <property type="protein sequence ID" value="GAA0573325.1"/>
    <property type="molecule type" value="Genomic_DNA"/>
</dbReference>
<keyword evidence="2 4" id="KW-0472">Membrane</keyword>
<dbReference type="NCBIfam" id="TIGR01782">
    <property type="entry name" value="TonB-Xanth-Caul"/>
    <property type="match status" value="1"/>
</dbReference>
<name>A0ABP3PV99_9PROT</name>
<evidence type="ECO:0000256" key="5">
    <source>
        <dbReference type="SAM" id="MobiDB-lite"/>
    </source>
</evidence>
<gene>
    <name evidence="9" type="ORF">GCM10008942_22530</name>
</gene>
<sequence>MQSRNTYRSTLLRTSVLTGIASVLFLTPQALAQSAEMETVVITGYRASLEKALDVKRDSVGVRDSIVAEDIGKFPATNIADSLQRVPGVALNRDSRSDEGKSVAVRGLNPGYTVVTINGNPVHASTNNSIGSNQRSVDLDLFSADLFGRVDFYKSPQANLDEGGIGGVIDLRTPHPFDYNGMKVNYSASYNMNSNRMTPLPGATFQASNTWGPFGLLFAATFRESDYELFSHETTGVTQTRNEQIDGTVNPASPGSAIKSPDGNYYRNPNGMTFDDYGTPTAGSLPFVRSSFDPRSNIGTYTWQQVDQAFIGRFERNHIEQNKTSRMAGLLSLQFRPNEKWDVTLDMMGALYNQDHNEYTLGLTLRSMSTTAAGWTACQANSALIGQTNCRGNVPINIKIDQNNNIYGTFGNTQWLAENRWYEGYTHFASVDLKAKYQATDNLVVNFEASENASNGQFSDDRIYAVAVNTTSTFDPTVNYKIPLLSTTADLTNPALFNMSLGGVDAAINKEGDKVLIGKINAVYDVNTGVSVFGKLKADVGLSYVSSQKTNWRGNGASLVKARGMYAGGTVGSRTYSQFATNHIPLDNLFDGQDVPEGRIMNWAGVSRSVYEAIGFNSLVKNATAEQLQAYGTTQYANMFNVTEAVQSAYFMLNTDGELFGHSLKINGGLRYAQTRLWGYNWKKCPDGSGYWCHNALQNKYDNVLPTISIAYDVMDDLVARAAYGKTVSRPGLGNIAGGKTIPGVFNASATNGNDQLKPMIANNVDVGLEWYFMPESVLSVGVYYKGVKGLIANQTTTTTFGALGLPENLLNCSVFCDGTGHIPADLSMTLSHPVNLNPVMVKGFEIFYQQPFSFLPEPFDGLGALANFTYTAGKQSGPNTGFNVNTPCGPGATSCANWTAPAGFVVSVPEQINGLSPYTYSATLYYEKGGLSVRASYNWRSKFVSISNNYYETNGHMIGQARGTLDGTVGYSFFDKLEVRLDVTNLLDAVEYQYLAPGVNGINYPGRYAQWGDNSSHVFYSMYHGRNFTLSLRGHL</sequence>
<evidence type="ECO:0000256" key="4">
    <source>
        <dbReference type="RuleBase" id="RU003357"/>
    </source>
</evidence>
<proteinExistence type="inferred from homology"/>
<evidence type="ECO:0000256" key="6">
    <source>
        <dbReference type="SAM" id="SignalP"/>
    </source>
</evidence>
<evidence type="ECO:0000259" key="7">
    <source>
        <dbReference type="Pfam" id="PF00593"/>
    </source>
</evidence>
<keyword evidence="6" id="KW-0732">Signal</keyword>